<organism evidence="3 4">
    <name type="scientific">Anaerospora hongkongensis</name>
    <dbReference type="NCBI Taxonomy" id="244830"/>
    <lineage>
        <taxon>Bacteria</taxon>
        <taxon>Bacillati</taxon>
        <taxon>Bacillota</taxon>
        <taxon>Negativicutes</taxon>
        <taxon>Selenomonadales</taxon>
        <taxon>Sporomusaceae</taxon>
        <taxon>Anaerospora</taxon>
    </lineage>
</organism>
<feature type="domain" description="Tyr recombinase" evidence="2">
    <location>
        <begin position="180"/>
        <end position="414"/>
    </location>
</feature>
<dbReference type="InterPro" id="IPR002104">
    <property type="entry name" value="Integrase_catalytic"/>
</dbReference>
<keyword evidence="1" id="KW-0233">DNA recombination</keyword>
<dbReference type="InterPro" id="IPR011010">
    <property type="entry name" value="DNA_brk_join_enz"/>
</dbReference>
<name>A0A4R1Q165_9FIRM</name>
<comment type="caution">
    <text evidence="3">The sequence shown here is derived from an EMBL/GenBank/DDBJ whole genome shotgun (WGS) entry which is preliminary data.</text>
</comment>
<keyword evidence="4" id="KW-1185">Reference proteome</keyword>
<evidence type="ECO:0000256" key="1">
    <source>
        <dbReference type="ARBA" id="ARBA00023172"/>
    </source>
</evidence>
<accession>A0A4R1Q165</accession>
<dbReference type="EMBL" id="SLUI01000002">
    <property type="protein sequence ID" value="TCL39431.1"/>
    <property type="molecule type" value="Genomic_DNA"/>
</dbReference>
<evidence type="ECO:0000313" key="4">
    <source>
        <dbReference type="Proteomes" id="UP000295063"/>
    </source>
</evidence>
<proteinExistence type="predicted"/>
<dbReference type="Pfam" id="PF00589">
    <property type="entry name" value="Phage_integrase"/>
    <property type="match status" value="1"/>
</dbReference>
<reference evidence="3 4" key="1">
    <citation type="submission" date="2019-03" db="EMBL/GenBank/DDBJ databases">
        <title>Genomic Encyclopedia of Type Strains, Phase IV (KMG-IV): sequencing the most valuable type-strain genomes for metagenomic binning, comparative biology and taxonomic classification.</title>
        <authorList>
            <person name="Goeker M."/>
        </authorList>
    </citation>
    <scope>NUCLEOTIDE SEQUENCE [LARGE SCALE GENOMIC DNA]</scope>
    <source>
        <strain evidence="3 4">DSM 15969</strain>
    </source>
</reference>
<evidence type="ECO:0000259" key="2">
    <source>
        <dbReference type="PROSITE" id="PS51898"/>
    </source>
</evidence>
<dbReference type="GO" id="GO:0006310">
    <property type="term" value="P:DNA recombination"/>
    <property type="evidence" value="ECO:0007669"/>
    <property type="project" value="UniProtKB-KW"/>
</dbReference>
<dbReference type="GO" id="GO:0003677">
    <property type="term" value="F:DNA binding"/>
    <property type="evidence" value="ECO:0007669"/>
    <property type="project" value="InterPro"/>
</dbReference>
<dbReference type="RefSeq" id="WP_132075953.1">
    <property type="nucleotide sequence ID" value="NZ_SLUI01000002.1"/>
</dbReference>
<sequence>MSIELPPIVGTEDLSTVRIGESYFTDDIWDISLLIDVKGIDSTVKKIDFTKFGIKFKPVIKLFAYHKLGEIKPQTVSYNIIDLSAFMNYAEKNLVRDFAQLDYETWTDFNRWLKDDYRTQKGKKIAAHTGYTYAHVIEQIIRIGQVEGWDVPKHNIFLDNTSASIWVSSKKARLQKLWSKFPPIPDSVFNKILYFAINKETDIITKSCIIIQSQTGLRINEILGLKVGCLKDGKDGTYMEVMVPKTDQGVPVEHKVFVNELVITTIEELEIATQQLRDRARQDTSDAINRLRLNTKLSTEELTLKIAKVKHNDHSDYMFLAKSPHRKTGNMVEVYTSRGIDKKLKDFITLWNIHGDDGELYPLTSHQFRPTFVLDLIRKKTPLAQVKKHFNHLSIEMTAWYAQLSVEDIKKQLARDLLGPDAKTAGIRAKEIQATLKMEFAGKTAAQIDEIVNNLYSSMNFNPLPAGVCMHDPRRGNCSNGDGCFMYNCPNYLTSVGFYPILNDELIMLEKSMARCKEQGWERAYQVHYVKWQYLHPLVKGLEEQINVEAG</sequence>
<dbReference type="OrthoDB" id="9766545at2"/>
<evidence type="ECO:0000313" key="3">
    <source>
        <dbReference type="EMBL" id="TCL39431.1"/>
    </source>
</evidence>
<dbReference type="Proteomes" id="UP000295063">
    <property type="component" value="Unassembled WGS sequence"/>
</dbReference>
<dbReference type="PROSITE" id="PS51898">
    <property type="entry name" value="TYR_RECOMBINASE"/>
    <property type="match status" value="1"/>
</dbReference>
<dbReference type="SUPFAM" id="SSF56349">
    <property type="entry name" value="DNA breaking-rejoining enzymes"/>
    <property type="match status" value="1"/>
</dbReference>
<dbReference type="InterPro" id="IPR013762">
    <property type="entry name" value="Integrase-like_cat_sf"/>
</dbReference>
<dbReference type="GO" id="GO:0015074">
    <property type="term" value="P:DNA integration"/>
    <property type="evidence" value="ECO:0007669"/>
    <property type="project" value="InterPro"/>
</dbReference>
<dbReference type="Gene3D" id="1.10.443.10">
    <property type="entry name" value="Intergrase catalytic core"/>
    <property type="match status" value="1"/>
</dbReference>
<gene>
    <name evidence="3" type="ORF">EV210_102347</name>
</gene>
<protein>
    <submittedName>
        <fullName evidence="3">Phage integrase family protein</fullName>
    </submittedName>
</protein>
<dbReference type="AlphaFoldDB" id="A0A4R1Q165"/>